<keyword evidence="1" id="KW-0812">Transmembrane</keyword>
<name>C8RXS0_9RHOB</name>
<dbReference type="RefSeq" id="WP_008027924.1">
    <property type="nucleotide sequence ID" value="NZ_ACYY01000003.1"/>
</dbReference>
<feature type="transmembrane region" description="Helical" evidence="1">
    <location>
        <begin position="61"/>
        <end position="84"/>
    </location>
</feature>
<feature type="domain" description="Prepilin type IV endopeptidase peptidase" evidence="2">
    <location>
        <begin position="14"/>
        <end position="119"/>
    </location>
</feature>
<organism evidence="3 4">
    <name type="scientific">Rhodobacter ferrooxidans</name>
    <dbReference type="NCBI Taxonomy" id="371731"/>
    <lineage>
        <taxon>Bacteria</taxon>
        <taxon>Pseudomonadati</taxon>
        <taxon>Pseudomonadota</taxon>
        <taxon>Alphaproteobacteria</taxon>
        <taxon>Rhodobacterales</taxon>
        <taxon>Rhodobacter group</taxon>
        <taxon>Rhodobacter</taxon>
    </lineage>
</organism>
<dbReference type="GO" id="GO:0016020">
    <property type="term" value="C:membrane"/>
    <property type="evidence" value="ECO:0007669"/>
    <property type="project" value="InterPro"/>
</dbReference>
<reference evidence="3 4" key="1">
    <citation type="submission" date="2009-08" db="EMBL/GenBank/DDBJ databases">
        <title>The draft genome of Rhodobacter sp. SW2.</title>
        <authorList>
            <consortium name="US DOE Joint Genome Institute (JGI-PGF)"/>
            <person name="Lucas S."/>
            <person name="Copeland A."/>
            <person name="Lapidus A."/>
            <person name="Glavina del Rio T."/>
            <person name="Tice H."/>
            <person name="Bruce D."/>
            <person name="Goodwin L."/>
            <person name="Pitluck S."/>
            <person name="Larimer F."/>
            <person name="Land M.L."/>
            <person name="Hauser L."/>
            <person name="Emerson D."/>
        </authorList>
    </citation>
    <scope>NUCLEOTIDE SEQUENCE [LARGE SCALE GENOMIC DNA]</scope>
    <source>
        <strain evidence="3 4">SW2</strain>
    </source>
</reference>
<proteinExistence type="predicted"/>
<dbReference type="Proteomes" id="UP000010121">
    <property type="component" value="Unassembled WGS sequence"/>
</dbReference>
<gene>
    <name evidence="3" type="ORF">Rsw2DRAFT_0598</name>
</gene>
<keyword evidence="4" id="KW-1185">Reference proteome</keyword>
<comment type="caution">
    <text evidence="3">The sequence shown here is derived from an EMBL/GenBank/DDBJ whole genome shotgun (WGS) entry which is preliminary data.</text>
</comment>
<evidence type="ECO:0000313" key="4">
    <source>
        <dbReference type="Proteomes" id="UP000010121"/>
    </source>
</evidence>
<evidence type="ECO:0000256" key="1">
    <source>
        <dbReference type="SAM" id="Phobius"/>
    </source>
</evidence>
<feature type="transmembrane region" description="Helical" evidence="1">
    <location>
        <begin position="6"/>
        <end position="22"/>
    </location>
</feature>
<protein>
    <submittedName>
        <fullName evidence="3">Peptidase A24A prepilin type IV</fullName>
    </submittedName>
</protein>
<keyword evidence="1" id="KW-0472">Membrane</keyword>
<dbReference type="Pfam" id="PF01478">
    <property type="entry name" value="Peptidase_A24"/>
    <property type="match status" value="1"/>
</dbReference>
<dbReference type="GO" id="GO:0004190">
    <property type="term" value="F:aspartic-type endopeptidase activity"/>
    <property type="evidence" value="ECO:0007669"/>
    <property type="project" value="InterPro"/>
</dbReference>
<dbReference type="AlphaFoldDB" id="C8RXS0"/>
<accession>C8RXS0</accession>
<dbReference type="OrthoDB" id="7709484at2"/>
<dbReference type="InterPro" id="IPR000045">
    <property type="entry name" value="Prepilin_IV_endopep_pep"/>
</dbReference>
<dbReference type="STRING" id="371731.Rsw2DRAFT_0598"/>
<dbReference type="eggNOG" id="COG4960">
    <property type="taxonomic scope" value="Bacteria"/>
</dbReference>
<feature type="transmembrane region" description="Helical" evidence="1">
    <location>
        <begin position="34"/>
        <end position="55"/>
    </location>
</feature>
<feature type="transmembrane region" description="Helical" evidence="1">
    <location>
        <begin position="144"/>
        <end position="165"/>
    </location>
</feature>
<sequence length="166" mass="17736">MTPTVALTLLPFVLPIAVWVAWSDMKFMKIPNKAVLALAAVYLVVGGGLVAFGALGLKTWGWGWALGAIVLGVGFVVTILKMVGAGDAKFAAAMAPFFVGGDLRFVLLLFSACLIAAFVGHRAMRALPAVRRMTPDWESWTHAKFPMGLALSATLVFYLFAAILLH</sequence>
<evidence type="ECO:0000259" key="2">
    <source>
        <dbReference type="Pfam" id="PF01478"/>
    </source>
</evidence>
<dbReference type="Gene3D" id="1.20.120.1220">
    <property type="match status" value="1"/>
</dbReference>
<dbReference type="EMBL" id="ACYY01000003">
    <property type="protein sequence ID" value="EEW26318.1"/>
    <property type="molecule type" value="Genomic_DNA"/>
</dbReference>
<evidence type="ECO:0000313" key="3">
    <source>
        <dbReference type="EMBL" id="EEW26318.1"/>
    </source>
</evidence>
<feature type="transmembrane region" description="Helical" evidence="1">
    <location>
        <begin position="105"/>
        <end position="124"/>
    </location>
</feature>
<keyword evidence="1" id="KW-1133">Transmembrane helix</keyword>